<evidence type="ECO:0008006" key="3">
    <source>
        <dbReference type="Google" id="ProtNLM"/>
    </source>
</evidence>
<dbReference type="RefSeq" id="WP_013626392.1">
    <property type="nucleotide sequence ID" value="NC_015174.1"/>
</dbReference>
<reference evidence="2" key="1">
    <citation type="submission" date="2011-02" db="EMBL/GenBank/DDBJ databases">
        <title>The complete genome of Planctomyces brasiliensis DSM 5305.</title>
        <authorList>
            <person name="Lucas S."/>
            <person name="Copeland A."/>
            <person name="Lapidus A."/>
            <person name="Bruce D."/>
            <person name="Goodwin L."/>
            <person name="Pitluck S."/>
            <person name="Kyrpides N."/>
            <person name="Mavromatis K."/>
            <person name="Pagani I."/>
            <person name="Ivanova N."/>
            <person name="Ovchinnikova G."/>
            <person name="Lu M."/>
            <person name="Detter J.C."/>
            <person name="Han C."/>
            <person name="Land M."/>
            <person name="Hauser L."/>
            <person name="Markowitz V."/>
            <person name="Cheng J.-F."/>
            <person name="Hugenholtz P."/>
            <person name="Woyke T."/>
            <person name="Wu D."/>
            <person name="Tindall B."/>
            <person name="Pomrenke H.G."/>
            <person name="Brambilla E."/>
            <person name="Klenk H.-P."/>
            <person name="Eisen J.A."/>
        </authorList>
    </citation>
    <scope>NUCLEOTIDE SEQUENCE [LARGE SCALE GENOMIC DNA]</scope>
    <source>
        <strain evidence="2">ATCC 49424 / DSM 5305 / JCM 21570 / NBRC 103401 / IFAM 1448</strain>
    </source>
</reference>
<dbReference type="EMBL" id="CP002546">
    <property type="protein sequence ID" value="ADY57648.1"/>
    <property type="molecule type" value="Genomic_DNA"/>
</dbReference>
<accession>F0SLG5</accession>
<organism evidence="1 2">
    <name type="scientific">Rubinisphaera brasiliensis (strain ATCC 49424 / DSM 5305 / JCM 21570 / IAM 15109 / NBRC 103401 / IFAM 1448)</name>
    <name type="common">Planctomyces brasiliensis</name>
    <dbReference type="NCBI Taxonomy" id="756272"/>
    <lineage>
        <taxon>Bacteria</taxon>
        <taxon>Pseudomonadati</taxon>
        <taxon>Planctomycetota</taxon>
        <taxon>Planctomycetia</taxon>
        <taxon>Planctomycetales</taxon>
        <taxon>Planctomycetaceae</taxon>
        <taxon>Rubinisphaera</taxon>
    </lineage>
</organism>
<evidence type="ECO:0000313" key="2">
    <source>
        <dbReference type="Proteomes" id="UP000006860"/>
    </source>
</evidence>
<evidence type="ECO:0000313" key="1">
    <source>
        <dbReference type="EMBL" id="ADY57648.1"/>
    </source>
</evidence>
<gene>
    <name evidence="1" type="ordered locus">Plabr_0016</name>
</gene>
<sequence>MSYQVAFASQGREQAASIHRAIRASTGGLIRELNVETQSDRVVVTGKTSSYYHKQLVTRAVLNNIVSEDTLHNNIQVSNRLPR</sequence>
<dbReference type="AlphaFoldDB" id="F0SLG5"/>
<proteinExistence type="predicted"/>
<dbReference type="KEGG" id="pbs:Plabr_0016"/>
<dbReference type="Proteomes" id="UP000006860">
    <property type="component" value="Chromosome"/>
</dbReference>
<protein>
    <recommendedName>
        <fullName evidence="3">BON domain-containing protein</fullName>
    </recommendedName>
</protein>
<dbReference type="OrthoDB" id="214050at2"/>
<dbReference type="HOGENOM" id="CLU_2540499_0_0_0"/>
<keyword evidence="2" id="KW-1185">Reference proteome</keyword>
<name>F0SLG5_RUBBR</name>